<accession>A0A0C9T9X9</accession>
<evidence type="ECO:0000256" key="1">
    <source>
        <dbReference type="SAM" id="Phobius"/>
    </source>
</evidence>
<protein>
    <submittedName>
        <fullName evidence="2">Uncharacterized protein</fullName>
    </submittedName>
</protein>
<dbReference type="PANTHER" id="PTHR35043:SF8">
    <property type="entry name" value="DUF4220 DOMAIN-CONTAINING PROTEIN"/>
    <property type="match status" value="1"/>
</dbReference>
<organism evidence="2 3">
    <name type="scientific">Paxillus involutus ATCC 200175</name>
    <dbReference type="NCBI Taxonomy" id="664439"/>
    <lineage>
        <taxon>Eukaryota</taxon>
        <taxon>Fungi</taxon>
        <taxon>Dikarya</taxon>
        <taxon>Basidiomycota</taxon>
        <taxon>Agaricomycotina</taxon>
        <taxon>Agaricomycetes</taxon>
        <taxon>Agaricomycetidae</taxon>
        <taxon>Boletales</taxon>
        <taxon>Paxilineae</taxon>
        <taxon>Paxillaceae</taxon>
        <taxon>Paxillus</taxon>
    </lineage>
</organism>
<dbReference type="Proteomes" id="UP000053647">
    <property type="component" value="Unassembled WGS sequence"/>
</dbReference>
<feature type="transmembrane region" description="Helical" evidence="1">
    <location>
        <begin position="81"/>
        <end position="101"/>
    </location>
</feature>
<dbReference type="EMBL" id="KN821313">
    <property type="protein sequence ID" value="KIJ05027.1"/>
    <property type="molecule type" value="Genomic_DNA"/>
</dbReference>
<keyword evidence="1" id="KW-1133">Transmembrane helix</keyword>
<sequence length="110" mass="12759">FFAEMGGFQLYFKGLSHCPLTVQELVRFIDRGVVSVPIIREADILDRNKNDGFNKAFVVSQLLWFVFQFIVRVVYRLPPTLLEVETLGLVILSFVGWGLWWKKPKDVSRP</sequence>
<name>A0A0C9T9X9_PAXIN</name>
<gene>
    <name evidence="2" type="ORF">PAXINDRAFT_54265</name>
</gene>
<reference evidence="2 3" key="1">
    <citation type="submission" date="2014-06" db="EMBL/GenBank/DDBJ databases">
        <authorList>
            <consortium name="DOE Joint Genome Institute"/>
            <person name="Kuo A."/>
            <person name="Kohler A."/>
            <person name="Nagy L.G."/>
            <person name="Floudas D."/>
            <person name="Copeland A."/>
            <person name="Barry K.W."/>
            <person name="Cichocki N."/>
            <person name="Veneault-Fourrey C."/>
            <person name="LaButti K."/>
            <person name="Lindquist E.A."/>
            <person name="Lipzen A."/>
            <person name="Lundell T."/>
            <person name="Morin E."/>
            <person name="Murat C."/>
            <person name="Sun H."/>
            <person name="Tunlid A."/>
            <person name="Henrissat B."/>
            <person name="Grigoriev I.V."/>
            <person name="Hibbett D.S."/>
            <person name="Martin F."/>
            <person name="Nordberg H.P."/>
            <person name="Cantor M.N."/>
            <person name="Hua S.X."/>
        </authorList>
    </citation>
    <scope>NUCLEOTIDE SEQUENCE [LARGE SCALE GENOMIC DNA]</scope>
    <source>
        <strain evidence="2 3">ATCC 200175</strain>
    </source>
</reference>
<dbReference type="PANTHER" id="PTHR35043">
    <property type="entry name" value="TRANSCRIPTION FACTOR DOMAIN-CONTAINING PROTEIN"/>
    <property type="match status" value="1"/>
</dbReference>
<evidence type="ECO:0000313" key="3">
    <source>
        <dbReference type="Proteomes" id="UP000053647"/>
    </source>
</evidence>
<dbReference type="AlphaFoldDB" id="A0A0C9T9X9"/>
<keyword evidence="3" id="KW-1185">Reference proteome</keyword>
<feature type="transmembrane region" description="Helical" evidence="1">
    <location>
        <begin position="56"/>
        <end position="75"/>
    </location>
</feature>
<dbReference type="OrthoDB" id="9451547at2759"/>
<proteinExistence type="predicted"/>
<evidence type="ECO:0000313" key="2">
    <source>
        <dbReference type="EMBL" id="KIJ05027.1"/>
    </source>
</evidence>
<dbReference type="HOGENOM" id="CLU_022883_3_2_1"/>
<feature type="non-terminal residue" evidence="2">
    <location>
        <position position="110"/>
    </location>
</feature>
<keyword evidence="1" id="KW-0472">Membrane</keyword>
<reference evidence="3" key="2">
    <citation type="submission" date="2015-01" db="EMBL/GenBank/DDBJ databases">
        <title>Evolutionary Origins and Diversification of the Mycorrhizal Mutualists.</title>
        <authorList>
            <consortium name="DOE Joint Genome Institute"/>
            <consortium name="Mycorrhizal Genomics Consortium"/>
            <person name="Kohler A."/>
            <person name="Kuo A."/>
            <person name="Nagy L.G."/>
            <person name="Floudas D."/>
            <person name="Copeland A."/>
            <person name="Barry K.W."/>
            <person name="Cichocki N."/>
            <person name="Veneault-Fourrey C."/>
            <person name="LaButti K."/>
            <person name="Lindquist E.A."/>
            <person name="Lipzen A."/>
            <person name="Lundell T."/>
            <person name="Morin E."/>
            <person name="Murat C."/>
            <person name="Riley R."/>
            <person name="Ohm R."/>
            <person name="Sun H."/>
            <person name="Tunlid A."/>
            <person name="Henrissat B."/>
            <person name="Grigoriev I.V."/>
            <person name="Hibbett D.S."/>
            <person name="Martin F."/>
        </authorList>
    </citation>
    <scope>NUCLEOTIDE SEQUENCE [LARGE SCALE GENOMIC DNA]</scope>
    <source>
        <strain evidence="3">ATCC 200175</strain>
    </source>
</reference>
<feature type="non-terminal residue" evidence="2">
    <location>
        <position position="1"/>
    </location>
</feature>
<keyword evidence="1" id="KW-0812">Transmembrane</keyword>